<dbReference type="Proteomes" id="UP000051645">
    <property type="component" value="Unassembled WGS sequence"/>
</dbReference>
<name>A0A0R2GBG6_9LACO</name>
<evidence type="ECO:0000256" key="1">
    <source>
        <dbReference type="SAM" id="Phobius"/>
    </source>
</evidence>
<evidence type="ECO:0000313" key="4">
    <source>
        <dbReference type="Proteomes" id="UP000051645"/>
    </source>
</evidence>
<evidence type="ECO:0000313" key="2">
    <source>
        <dbReference type="EMBL" id="KRN29291.1"/>
    </source>
</evidence>
<organism evidence="3 4">
    <name type="scientific">Lactobacillus selangorensis</name>
    <dbReference type="NCBI Taxonomy" id="81857"/>
    <lineage>
        <taxon>Bacteria</taxon>
        <taxon>Bacillati</taxon>
        <taxon>Bacillota</taxon>
        <taxon>Bacilli</taxon>
        <taxon>Lactobacillales</taxon>
        <taxon>Lactobacillaceae</taxon>
        <taxon>Lactobacillus</taxon>
    </lineage>
</organism>
<dbReference type="EMBL" id="JQAZ01000001">
    <property type="protein sequence ID" value="KRN34180.1"/>
    <property type="molecule type" value="Genomic_DNA"/>
</dbReference>
<protein>
    <submittedName>
        <fullName evidence="3">Uncharacterized protein</fullName>
    </submittedName>
</protein>
<feature type="transmembrane region" description="Helical" evidence="1">
    <location>
        <begin position="44"/>
        <end position="65"/>
    </location>
</feature>
<gene>
    <name evidence="2" type="ORF">IV38_GL000173</name>
    <name evidence="3" type="ORF">IV40_GL000496</name>
</gene>
<keyword evidence="4" id="KW-1185">Reference proteome</keyword>
<keyword evidence="1" id="KW-0812">Transmembrane</keyword>
<dbReference type="RefSeq" id="WP_057768770.1">
    <property type="nucleotide sequence ID" value="NZ_JQAT01000001.1"/>
</dbReference>
<sequence>MAQHSKQEAQKIRHELTVQLLEFFLLDLVLLAASQVVSALILRFAAWGCSLYCLFLFGELLLQIWTNRNV</sequence>
<reference evidence="4 5" key="1">
    <citation type="journal article" date="2015" name="Genome Announc.">
        <title>Expanding the biotechnology potential of lactobacilli through comparative genomics of 213 strains and associated genera.</title>
        <authorList>
            <person name="Sun Z."/>
            <person name="Harris H.M."/>
            <person name="McCann A."/>
            <person name="Guo C."/>
            <person name="Argimon S."/>
            <person name="Zhang W."/>
            <person name="Yang X."/>
            <person name="Jeffery I.B."/>
            <person name="Cooney J.C."/>
            <person name="Kagawa T.F."/>
            <person name="Liu W."/>
            <person name="Song Y."/>
            <person name="Salvetti E."/>
            <person name="Wrobel A."/>
            <person name="Rasinkangas P."/>
            <person name="Parkhill J."/>
            <person name="Rea M.C."/>
            <person name="O'Sullivan O."/>
            <person name="Ritari J."/>
            <person name="Douillard F.P."/>
            <person name="Paul Ross R."/>
            <person name="Yang R."/>
            <person name="Briner A.E."/>
            <person name="Felis G.E."/>
            <person name="de Vos W.M."/>
            <person name="Barrangou R."/>
            <person name="Klaenhammer T.R."/>
            <person name="Caufield P.W."/>
            <person name="Cui Y."/>
            <person name="Zhang H."/>
            <person name="O'Toole P.W."/>
        </authorList>
    </citation>
    <scope>NUCLEOTIDE SEQUENCE [LARGE SCALE GENOMIC DNA]</scope>
    <source>
        <strain evidence="2 5">ATCC BAA-66</strain>
        <strain evidence="3 4">DSM 13344</strain>
    </source>
</reference>
<dbReference type="Proteomes" id="UP000051751">
    <property type="component" value="Unassembled WGS sequence"/>
</dbReference>
<dbReference type="EMBL" id="JQAT01000001">
    <property type="protein sequence ID" value="KRN29291.1"/>
    <property type="molecule type" value="Genomic_DNA"/>
</dbReference>
<keyword evidence="1" id="KW-1133">Transmembrane helix</keyword>
<accession>A0A0R2GBG6</accession>
<feature type="transmembrane region" description="Helical" evidence="1">
    <location>
        <begin position="20"/>
        <end position="38"/>
    </location>
</feature>
<proteinExistence type="predicted"/>
<comment type="caution">
    <text evidence="3">The sequence shown here is derived from an EMBL/GenBank/DDBJ whole genome shotgun (WGS) entry which is preliminary data.</text>
</comment>
<evidence type="ECO:0000313" key="5">
    <source>
        <dbReference type="Proteomes" id="UP000051751"/>
    </source>
</evidence>
<dbReference type="STRING" id="81857.IV38_GL000173"/>
<dbReference type="PATRIC" id="fig|81857.3.peg.179"/>
<evidence type="ECO:0000313" key="3">
    <source>
        <dbReference type="EMBL" id="KRN34180.1"/>
    </source>
</evidence>
<keyword evidence="1" id="KW-0472">Membrane</keyword>
<dbReference type="AlphaFoldDB" id="A0A0R2GBG6"/>